<evidence type="ECO:0000256" key="2">
    <source>
        <dbReference type="ARBA" id="ARBA00007613"/>
    </source>
</evidence>
<dbReference type="RefSeq" id="WP_338292301.1">
    <property type="nucleotide sequence ID" value="NZ_AP027272.1"/>
</dbReference>
<dbReference type="AlphaFoldDB" id="A0AA48KRM5"/>
<evidence type="ECO:0000256" key="7">
    <source>
        <dbReference type="ARBA" id="ARBA00023237"/>
    </source>
</evidence>
<comment type="subcellular location">
    <subcellularLocation>
        <location evidence="1">Cell outer membrane</location>
    </subcellularLocation>
</comment>
<evidence type="ECO:0000256" key="6">
    <source>
        <dbReference type="ARBA" id="ARBA00023136"/>
    </source>
</evidence>
<dbReference type="GO" id="GO:0009279">
    <property type="term" value="C:cell outer membrane"/>
    <property type="evidence" value="ECO:0007669"/>
    <property type="project" value="UniProtKB-SubCell"/>
</dbReference>
<keyword evidence="3" id="KW-0813">Transport</keyword>
<evidence type="ECO:0000313" key="9">
    <source>
        <dbReference type="EMBL" id="BDX06272.1"/>
    </source>
</evidence>
<dbReference type="PANTHER" id="PTHR30026">
    <property type="entry name" value="OUTER MEMBRANE PROTEIN TOLC"/>
    <property type="match status" value="1"/>
</dbReference>
<reference evidence="9" key="1">
    <citation type="submission" date="2023-01" db="EMBL/GenBank/DDBJ databases">
        <title>Complete genome sequence of Planctobacterium marinum strain Dej080120_11.</title>
        <authorList>
            <person name="Ueki S."/>
            <person name="Maruyama F."/>
        </authorList>
    </citation>
    <scope>NUCLEOTIDE SEQUENCE</scope>
    <source>
        <strain evidence="9">Dej080120_11</strain>
    </source>
</reference>
<evidence type="ECO:0000256" key="8">
    <source>
        <dbReference type="SAM" id="Coils"/>
    </source>
</evidence>
<evidence type="ECO:0000256" key="1">
    <source>
        <dbReference type="ARBA" id="ARBA00004442"/>
    </source>
</evidence>
<comment type="similarity">
    <text evidence="2">Belongs to the outer membrane factor (OMF) (TC 1.B.17) family.</text>
</comment>
<keyword evidence="4" id="KW-1134">Transmembrane beta strand</keyword>
<organism evidence="9 10">
    <name type="scientific">Planctobacterium marinum</name>
    <dbReference type="NCBI Taxonomy" id="1631968"/>
    <lineage>
        <taxon>Bacteria</taxon>
        <taxon>Pseudomonadati</taxon>
        <taxon>Pseudomonadota</taxon>
        <taxon>Gammaproteobacteria</taxon>
        <taxon>Alteromonadales</taxon>
        <taxon>Alteromonadaceae</taxon>
        <taxon>Planctobacterium</taxon>
    </lineage>
</organism>
<evidence type="ECO:0000313" key="10">
    <source>
        <dbReference type="Proteomes" id="UP001333710"/>
    </source>
</evidence>
<evidence type="ECO:0000256" key="3">
    <source>
        <dbReference type="ARBA" id="ARBA00022448"/>
    </source>
</evidence>
<keyword evidence="7" id="KW-0998">Cell outer membrane</keyword>
<dbReference type="GO" id="GO:0015288">
    <property type="term" value="F:porin activity"/>
    <property type="evidence" value="ECO:0007669"/>
    <property type="project" value="TreeGrafter"/>
</dbReference>
<keyword evidence="8" id="KW-0175">Coiled coil</keyword>
<dbReference type="GO" id="GO:0015562">
    <property type="term" value="F:efflux transmembrane transporter activity"/>
    <property type="evidence" value="ECO:0007669"/>
    <property type="project" value="InterPro"/>
</dbReference>
<accession>A0AA48KRM5</accession>
<keyword evidence="5" id="KW-0812">Transmembrane</keyword>
<dbReference type="SUPFAM" id="SSF56954">
    <property type="entry name" value="Outer membrane efflux proteins (OEP)"/>
    <property type="match status" value="1"/>
</dbReference>
<dbReference type="KEGG" id="pmaw:MACH26_17930"/>
<keyword evidence="6" id="KW-0472">Membrane</keyword>
<evidence type="ECO:0000256" key="4">
    <source>
        <dbReference type="ARBA" id="ARBA00022452"/>
    </source>
</evidence>
<dbReference type="Pfam" id="PF02321">
    <property type="entry name" value="OEP"/>
    <property type="match status" value="2"/>
</dbReference>
<name>A0AA48KRM5_9ALTE</name>
<proteinExistence type="inferred from homology"/>
<dbReference type="InterPro" id="IPR003423">
    <property type="entry name" value="OMP_efflux"/>
</dbReference>
<gene>
    <name evidence="9" type="ORF">MACH26_17930</name>
</gene>
<sequence>MVLRSVRFLVFSVLLIVELASAETLEEVLNKAFKQNLDYQIALEQLQTAYNNERTAFGQLFPDLNLTANRNEQLSNNQQLLNSSDYSARLELSQVLYDPAVWHAWKVSELRTLTAELAYLRQKQILVFNVKQTWFQLITDQALSKEAQASLERLKQHRNNAQHLYANGKIWRNDLLQADVRVARGEQARLIAENTVKRTLTNLNVLLNQNILVDIKPQEQAYELNSTAQLGQSLTTALANRPDLKQLQVAVQIARNEKQSARSGYFPKLTARLTQNHLSEQFDFADSSRNTQLSINMNWTLWDNFSIRNQNRNALHAIEIAQKSYQQTRELVQQETHNAWLALQEAKQNIAVLEQAVDQAEENFRVTEIRYKEQLSTANDVLDAQDLLTSTRNDLLAARGDFFTALAQLDFAMGVAK</sequence>
<dbReference type="PANTHER" id="PTHR30026:SF20">
    <property type="entry name" value="OUTER MEMBRANE PROTEIN TOLC"/>
    <property type="match status" value="1"/>
</dbReference>
<keyword evidence="10" id="KW-1185">Reference proteome</keyword>
<dbReference type="Gene3D" id="1.20.1600.10">
    <property type="entry name" value="Outer membrane efflux proteins (OEP)"/>
    <property type="match status" value="1"/>
</dbReference>
<feature type="coiled-coil region" evidence="8">
    <location>
        <begin position="343"/>
        <end position="370"/>
    </location>
</feature>
<protein>
    <submittedName>
        <fullName evidence="9">Protein CyaE</fullName>
    </submittedName>
</protein>
<dbReference type="Proteomes" id="UP001333710">
    <property type="component" value="Chromosome"/>
</dbReference>
<dbReference type="InterPro" id="IPR051906">
    <property type="entry name" value="TolC-like"/>
</dbReference>
<dbReference type="EMBL" id="AP027272">
    <property type="protein sequence ID" value="BDX06272.1"/>
    <property type="molecule type" value="Genomic_DNA"/>
</dbReference>
<dbReference type="GO" id="GO:1990281">
    <property type="term" value="C:efflux pump complex"/>
    <property type="evidence" value="ECO:0007669"/>
    <property type="project" value="TreeGrafter"/>
</dbReference>
<evidence type="ECO:0000256" key="5">
    <source>
        <dbReference type="ARBA" id="ARBA00022692"/>
    </source>
</evidence>